<sequence>MACRPAKAGRCVSALTAIADAGPGGVLVHCGIGRDRTGLIALLVLALAGVTTDAIVEDYALSGDRLRTHFGRDDDPVVERLAEHGTTIHEVLSDLLTTVDIEDTLRVAGLKPDRLTAIRARISMSG</sequence>
<dbReference type="EMBL" id="JAENHP010000010">
    <property type="protein sequence ID" value="MBM2619412.1"/>
    <property type="molecule type" value="Genomic_DNA"/>
</dbReference>
<dbReference type="SUPFAM" id="SSF52799">
    <property type="entry name" value="(Phosphotyrosine protein) phosphatases II"/>
    <property type="match status" value="1"/>
</dbReference>
<protein>
    <submittedName>
        <fullName evidence="1">Tyrosine-protein phosphatase</fullName>
    </submittedName>
</protein>
<dbReference type="Pfam" id="PF13350">
    <property type="entry name" value="Y_phosphatase3"/>
    <property type="match status" value="1"/>
</dbReference>
<dbReference type="Proteomes" id="UP000632138">
    <property type="component" value="Unassembled WGS sequence"/>
</dbReference>
<reference evidence="1 2" key="1">
    <citation type="submission" date="2021-01" db="EMBL/GenBank/DDBJ databases">
        <title>Actinoplanes sp. nov. LDG1-06 isolated from lichen.</title>
        <authorList>
            <person name="Saeng-In P."/>
            <person name="Phongsopitanun W."/>
            <person name="Kanchanasin P."/>
            <person name="Yuki M."/>
            <person name="Kudo T."/>
            <person name="Ohkuma M."/>
            <person name="Tanasupawat S."/>
        </authorList>
    </citation>
    <scope>NUCLEOTIDE SEQUENCE [LARGE SCALE GENOMIC DNA]</scope>
    <source>
        <strain evidence="1 2">LDG1-06</strain>
    </source>
</reference>
<evidence type="ECO:0000313" key="1">
    <source>
        <dbReference type="EMBL" id="MBM2619412.1"/>
    </source>
</evidence>
<organism evidence="1 2">
    <name type="scientific">Paractinoplanes ovalisporus</name>
    <dbReference type="NCBI Taxonomy" id="2810368"/>
    <lineage>
        <taxon>Bacteria</taxon>
        <taxon>Bacillati</taxon>
        <taxon>Actinomycetota</taxon>
        <taxon>Actinomycetes</taxon>
        <taxon>Micromonosporales</taxon>
        <taxon>Micromonosporaceae</taxon>
        <taxon>Paractinoplanes</taxon>
    </lineage>
</organism>
<dbReference type="InterPro" id="IPR016130">
    <property type="entry name" value="Tyr_Pase_AS"/>
</dbReference>
<dbReference type="PROSITE" id="PS00383">
    <property type="entry name" value="TYR_PHOSPHATASE_1"/>
    <property type="match status" value="1"/>
</dbReference>
<proteinExistence type="predicted"/>
<accession>A0ABS2AHU5</accession>
<comment type="caution">
    <text evidence="1">The sequence shown here is derived from an EMBL/GenBank/DDBJ whole genome shotgun (WGS) entry which is preliminary data.</text>
</comment>
<dbReference type="InterPro" id="IPR026893">
    <property type="entry name" value="Tyr/Ser_Pase_IphP-type"/>
</dbReference>
<keyword evidence="2" id="KW-1185">Reference proteome</keyword>
<dbReference type="InterPro" id="IPR029021">
    <property type="entry name" value="Prot-tyrosine_phosphatase-like"/>
</dbReference>
<dbReference type="Gene3D" id="3.90.190.10">
    <property type="entry name" value="Protein tyrosine phosphatase superfamily"/>
    <property type="match status" value="1"/>
</dbReference>
<name>A0ABS2AHU5_9ACTN</name>
<gene>
    <name evidence="1" type="ORF">JIG36_28050</name>
</gene>
<evidence type="ECO:0000313" key="2">
    <source>
        <dbReference type="Proteomes" id="UP000632138"/>
    </source>
</evidence>